<evidence type="ECO:0000313" key="2">
    <source>
        <dbReference type="Proteomes" id="UP000178302"/>
    </source>
</evidence>
<protein>
    <submittedName>
        <fullName evidence="1">Uncharacterized protein</fullName>
    </submittedName>
</protein>
<reference evidence="1 2" key="1">
    <citation type="journal article" date="2016" name="Nat. Commun.">
        <title>Thousands of microbial genomes shed light on interconnected biogeochemical processes in an aquifer system.</title>
        <authorList>
            <person name="Anantharaman K."/>
            <person name="Brown C.T."/>
            <person name="Hug L.A."/>
            <person name="Sharon I."/>
            <person name="Castelle C.J."/>
            <person name="Probst A.J."/>
            <person name="Thomas B.C."/>
            <person name="Singh A."/>
            <person name="Wilkins M.J."/>
            <person name="Karaoz U."/>
            <person name="Brodie E.L."/>
            <person name="Williams K.H."/>
            <person name="Hubbard S.S."/>
            <person name="Banfield J.F."/>
        </authorList>
    </citation>
    <scope>NUCLEOTIDE SEQUENCE [LARGE SCALE GENOMIC DNA]</scope>
</reference>
<name>A0A1G2LTE4_9BACT</name>
<dbReference type="Proteomes" id="UP000178302">
    <property type="component" value="Unassembled WGS sequence"/>
</dbReference>
<accession>A0A1G2LTE4</accession>
<evidence type="ECO:0000313" key="1">
    <source>
        <dbReference type="EMBL" id="OHA14918.1"/>
    </source>
</evidence>
<comment type="caution">
    <text evidence="1">The sequence shown here is derived from an EMBL/GenBank/DDBJ whole genome shotgun (WGS) entry which is preliminary data.</text>
</comment>
<dbReference type="EMBL" id="MHQZ01000001">
    <property type="protein sequence ID" value="OHA14918.1"/>
    <property type="molecule type" value="Genomic_DNA"/>
</dbReference>
<gene>
    <name evidence="1" type="ORF">A2909_01590</name>
</gene>
<proteinExistence type="predicted"/>
<dbReference type="AlphaFoldDB" id="A0A1G2LTE4"/>
<organism evidence="1 2">
    <name type="scientific">Candidatus Tagabacteria bacterium RIFCSPLOWO2_01_FULL_39_11</name>
    <dbReference type="NCBI Taxonomy" id="1802295"/>
    <lineage>
        <taxon>Bacteria</taxon>
        <taxon>Candidatus Tagaibacteriota</taxon>
    </lineage>
</organism>
<sequence length="191" mass="23086">MSLLLLKRKWGQKNTELIKKESDLSLLQKEKLQNQTKSLLELLPESCMLNEANEFKEIFADALRNLLIQNVPEKVVKELFFLNFCFQFYRFTRSYLYLYFPFFKSKNNLCDLCNQRKNIEFRIRGAIICSKNGFTKIIHNKTIKYRRLFVCQNCGSYLFQWRRGNEWVTEKKDFFSLNIKTVFQDEIKKRI</sequence>